<keyword evidence="2" id="KW-1185">Reference proteome</keyword>
<comment type="caution">
    <text evidence="1">The sequence shown here is derived from an EMBL/GenBank/DDBJ whole genome shotgun (WGS) entry which is preliminary data.</text>
</comment>
<name>A0ACC0FEF9_9ERIC</name>
<evidence type="ECO:0000313" key="1">
    <source>
        <dbReference type="EMBL" id="KAI7986958.1"/>
    </source>
</evidence>
<protein>
    <submittedName>
        <fullName evidence="1">Peroxisomal membrane protein PEX14</fullName>
    </submittedName>
</protein>
<dbReference type="EMBL" id="CM045772">
    <property type="protein sequence ID" value="KAI7986958.1"/>
    <property type="molecule type" value="Genomic_DNA"/>
</dbReference>
<proteinExistence type="predicted"/>
<organism evidence="1 2">
    <name type="scientific">Camellia lanceoleosa</name>
    <dbReference type="NCBI Taxonomy" id="1840588"/>
    <lineage>
        <taxon>Eukaryota</taxon>
        <taxon>Viridiplantae</taxon>
        <taxon>Streptophyta</taxon>
        <taxon>Embryophyta</taxon>
        <taxon>Tracheophyta</taxon>
        <taxon>Spermatophyta</taxon>
        <taxon>Magnoliopsida</taxon>
        <taxon>eudicotyledons</taxon>
        <taxon>Gunneridae</taxon>
        <taxon>Pentapetalae</taxon>
        <taxon>asterids</taxon>
        <taxon>Ericales</taxon>
        <taxon>Theaceae</taxon>
        <taxon>Camellia</taxon>
    </lineage>
</organism>
<accession>A0ACC0FEF9</accession>
<reference evidence="1 2" key="1">
    <citation type="journal article" date="2022" name="Plant J.">
        <title>Chromosome-level genome of Camellia lanceoleosa provides a valuable resource for understanding genome evolution and self-incompatibility.</title>
        <authorList>
            <person name="Gong W."/>
            <person name="Xiao S."/>
            <person name="Wang L."/>
            <person name="Liao Z."/>
            <person name="Chang Y."/>
            <person name="Mo W."/>
            <person name="Hu G."/>
            <person name="Li W."/>
            <person name="Zhao G."/>
            <person name="Zhu H."/>
            <person name="Hu X."/>
            <person name="Ji K."/>
            <person name="Xiang X."/>
            <person name="Song Q."/>
            <person name="Yuan D."/>
            <person name="Jin S."/>
            <person name="Zhang L."/>
        </authorList>
    </citation>
    <scope>NUCLEOTIDE SEQUENCE [LARGE SCALE GENOMIC DNA]</scope>
    <source>
        <strain evidence="1">SQ_2022a</strain>
    </source>
</reference>
<dbReference type="Proteomes" id="UP001060215">
    <property type="component" value="Chromosome 15"/>
</dbReference>
<gene>
    <name evidence="1" type="ORF">LOK49_LG14G00925</name>
</gene>
<sequence>MATQSAAPLNPTDDKPQNPALEGVQPTIEDQHDANTEASRGISSTSVFVNSEPMREEQVQNAVKFLSHPKVRGSPVIYRRSFLEKKGLTKEEIDEAFRRVPDPPQNVSSVQPAGTNQDGQMKPLSNVQPQVSTQTLQPSAAAPAGVISKVGTLTQSRFHWSHAVFAVGLLALSGAGTAVLFKNAIVPRLKSWIRKVAFEEEESAKKPSSKPSLEQEATAAAKAAAAAAADVARASQEMLISKTEEKKHFEELMNLIGLQVQEMKSMSNAIRKLEGQGNNPGKIPLVEQDHQVSFTNSRPSNGNGKVDYDLYSGARSSSPPATVEPSVAPHPKNYMEIMAMVQRGEKPPNIREINDLPPNPNQPLPNPHSAPRAKPWEVGQSQSSFSKVIQSRETSNGLNSNFQDNGLVNQLNVDSSVPWWQRKNVRITEIGNEDESKIGYSGVLPVQRSWVPPQPPPVAMPEAAAAIRQPKKPLSQKQLADDGMVANPSDSPDELQRITKISESGGVVDVNGGYPGLDRQFSESRGVADPNGGSSGMHTSEIQEVQEEY</sequence>
<evidence type="ECO:0000313" key="2">
    <source>
        <dbReference type="Proteomes" id="UP001060215"/>
    </source>
</evidence>